<dbReference type="EMBL" id="FCOK02000020">
    <property type="protein sequence ID" value="SAL35502.1"/>
    <property type="molecule type" value="Genomic_DNA"/>
</dbReference>
<evidence type="ECO:0000313" key="5">
    <source>
        <dbReference type="EMBL" id="SAL35502.1"/>
    </source>
</evidence>
<dbReference type="Pfam" id="PF10620">
    <property type="entry name" value="MdcG"/>
    <property type="match status" value="1"/>
</dbReference>
<dbReference type="EC" id="2.7.7.66" evidence="5"/>
<dbReference type="AlphaFoldDB" id="A0A158GTX9"/>
<proteinExistence type="predicted"/>
<feature type="domain" description="Phosphoribosyl-dephospho-CoA transferase MdcG C-terminal" evidence="3">
    <location>
        <begin position="94"/>
        <end position="206"/>
    </location>
</feature>
<evidence type="ECO:0000259" key="3">
    <source>
        <dbReference type="Pfam" id="PF10620"/>
    </source>
</evidence>
<dbReference type="GO" id="GO:0016779">
    <property type="term" value="F:nucleotidyltransferase activity"/>
    <property type="evidence" value="ECO:0007669"/>
    <property type="project" value="UniProtKB-KW"/>
</dbReference>
<dbReference type="InterPro" id="IPR017557">
    <property type="entry name" value="Holo-ACP_synthase"/>
</dbReference>
<keyword evidence="2 5" id="KW-0548">Nucleotidyltransferase</keyword>
<feature type="domain" description="Phosphoribosyl-dephospho-CoA transferase MdcG N-terminal" evidence="4">
    <location>
        <begin position="7"/>
        <end position="77"/>
    </location>
</feature>
<dbReference type="Proteomes" id="UP000054683">
    <property type="component" value="Unassembled WGS sequence"/>
</dbReference>
<name>A0A158GTX9_9BURK</name>
<evidence type="ECO:0000256" key="1">
    <source>
        <dbReference type="ARBA" id="ARBA00022679"/>
    </source>
</evidence>
<evidence type="ECO:0000313" key="6">
    <source>
        <dbReference type="Proteomes" id="UP000054683"/>
    </source>
</evidence>
<sequence length="213" mass="22597">MGRVVSPHDLLQLAPGTPDFPDAPAWVAASLTRAPFVVVRRAVSVNGLIAVGIRGEIRSERFGSWLDPRFVADVLKPESLGPAKPATTRANFLPAFVLLQAIAPLCEATGCTWGPTGSAGFELASGYPTVTQTSDLDLLMRAPEPLDRAAAKTLFDALSQAALDHGTRIDMQIQTHDGAFSLAEYAHPGARVMLRCADGPKLVADPWQTSQAA</sequence>
<accession>A0A158GTX9</accession>
<dbReference type="OrthoDB" id="1275217at2"/>
<dbReference type="InterPro" id="IPR049180">
    <property type="entry name" value="MdcG_C"/>
</dbReference>
<organism evidence="5 6">
    <name type="scientific">Caballeronia udeis</name>
    <dbReference type="NCBI Taxonomy" id="1232866"/>
    <lineage>
        <taxon>Bacteria</taxon>
        <taxon>Pseudomonadati</taxon>
        <taxon>Pseudomonadota</taxon>
        <taxon>Betaproteobacteria</taxon>
        <taxon>Burkholderiales</taxon>
        <taxon>Burkholderiaceae</taxon>
        <taxon>Caballeronia</taxon>
    </lineage>
</organism>
<dbReference type="NCBIfam" id="TIGR03135">
    <property type="entry name" value="malonate_mdcG"/>
    <property type="match status" value="1"/>
</dbReference>
<dbReference type="Pfam" id="PF20866">
    <property type="entry name" value="MdcG_N"/>
    <property type="match status" value="1"/>
</dbReference>
<dbReference type="InterPro" id="IPR048903">
    <property type="entry name" value="MdcG_N"/>
</dbReference>
<evidence type="ECO:0000259" key="4">
    <source>
        <dbReference type="Pfam" id="PF20866"/>
    </source>
</evidence>
<keyword evidence="1 5" id="KW-0808">Transferase</keyword>
<protein>
    <submittedName>
        <fullName evidence="5">Phosphoribosyl-dephospho-CoA transferase</fullName>
        <ecNumber evidence="5">2.7.7.66</ecNumber>
    </submittedName>
</protein>
<reference evidence="5 6" key="1">
    <citation type="submission" date="2016-01" db="EMBL/GenBank/DDBJ databases">
        <authorList>
            <person name="Oliw E.H."/>
        </authorList>
    </citation>
    <scope>NUCLEOTIDE SEQUENCE [LARGE SCALE GENOMIC DNA]</scope>
    <source>
        <strain evidence="5">LMG 27134</strain>
    </source>
</reference>
<dbReference type="NCBIfam" id="NF002332">
    <property type="entry name" value="PRK01293.1"/>
    <property type="match status" value="1"/>
</dbReference>
<evidence type="ECO:0000256" key="2">
    <source>
        <dbReference type="ARBA" id="ARBA00022695"/>
    </source>
</evidence>
<gene>
    <name evidence="5" type="primary">mdcG</name>
    <name evidence="5" type="ORF">AWB69_03321</name>
</gene>